<keyword evidence="2" id="KW-0396">Initiation factor</keyword>
<reference evidence="2 3" key="1">
    <citation type="journal article" date="2015" name="Nature">
        <title>rRNA introns, odd ribosomes, and small enigmatic genomes across a large radiation of phyla.</title>
        <authorList>
            <person name="Brown C.T."/>
            <person name="Hug L.A."/>
            <person name="Thomas B.C."/>
            <person name="Sharon I."/>
            <person name="Castelle C.J."/>
            <person name="Singh A."/>
            <person name="Wilkins M.J."/>
            <person name="Williams K.H."/>
            <person name="Banfield J.F."/>
        </authorList>
    </citation>
    <scope>NUCLEOTIDE SEQUENCE [LARGE SCALE GENOMIC DNA]</scope>
</reference>
<feature type="repeat" description="TPR" evidence="1">
    <location>
        <begin position="180"/>
        <end position="213"/>
    </location>
</feature>
<keyword evidence="2" id="KW-0648">Protein biosynthesis</keyword>
<dbReference type="Gene3D" id="1.25.40.10">
    <property type="entry name" value="Tetratricopeptide repeat domain"/>
    <property type="match status" value="1"/>
</dbReference>
<dbReference type="PROSITE" id="PS50005">
    <property type="entry name" value="TPR"/>
    <property type="match status" value="2"/>
</dbReference>
<evidence type="ECO:0000313" key="2">
    <source>
        <dbReference type="EMBL" id="KKR04859.1"/>
    </source>
</evidence>
<dbReference type="SUPFAM" id="SSF48452">
    <property type="entry name" value="TPR-like"/>
    <property type="match status" value="1"/>
</dbReference>
<dbReference type="Proteomes" id="UP000033935">
    <property type="component" value="Unassembled WGS sequence"/>
</dbReference>
<dbReference type="InterPro" id="IPR039340">
    <property type="entry name" value="Tfc4/TFIIIC-102/Sfc4"/>
</dbReference>
<dbReference type="PANTHER" id="PTHR23082:SF0">
    <property type="entry name" value="GENERAL TRANSCRIPTION FACTOR 3C POLYPEPTIDE 3"/>
    <property type="match status" value="1"/>
</dbReference>
<sequence length="279" mass="32179">MFSWILIILILICLGIVSLVFFQKIPQLRVMDVSTLSKERERQVKEQIILSKLQRTSAAKLMRVARASSGVVKLVSKQGRRAVQKLYRIEQYYQKLKRSSQEGDHSYSEETIRQRLETAAEFIRQDEFIPAEKIFIDIIGHNPKSVQGYEALGNMYLASDQLDQAQETFMFALRLSSDDASINVSLAEIEMKRGNAKQALPYMQRAIERRPKNPRYLDYYIEVSLQTGSLKDARAGIQTLREVNPENKKIVEFEERLQEKKAEYISKTSSDSDESSQVE</sequence>
<gene>
    <name evidence="2" type="ORF">UT30_C0003G0048</name>
</gene>
<comment type="caution">
    <text evidence="2">The sequence shown here is derived from an EMBL/GenBank/DDBJ whole genome shotgun (WGS) entry which is preliminary data.</text>
</comment>
<evidence type="ECO:0000313" key="3">
    <source>
        <dbReference type="Proteomes" id="UP000033935"/>
    </source>
</evidence>
<dbReference type="PANTHER" id="PTHR23082">
    <property type="entry name" value="TRANSCRIPTION INITIATION FACTOR IIIC TFIIIC , POLYPEPTIDE 3-RELATED"/>
    <property type="match status" value="1"/>
</dbReference>
<feature type="repeat" description="TPR" evidence="1">
    <location>
        <begin position="146"/>
        <end position="179"/>
    </location>
</feature>
<accession>A0A0G0MLH0</accession>
<dbReference type="InterPro" id="IPR019734">
    <property type="entry name" value="TPR_rpt"/>
</dbReference>
<keyword evidence="1" id="KW-0802">TPR repeat</keyword>
<organism evidence="2 3">
    <name type="scientific">Candidatus Uhrbacteria bacterium GW2011_GWF2_39_13</name>
    <dbReference type="NCBI Taxonomy" id="1618995"/>
    <lineage>
        <taxon>Bacteria</taxon>
        <taxon>Candidatus Uhriibacteriota</taxon>
    </lineage>
</organism>
<dbReference type="SMART" id="SM00028">
    <property type="entry name" value="TPR"/>
    <property type="match status" value="2"/>
</dbReference>
<dbReference type="InterPro" id="IPR011990">
    <property type="entry name" value="TPR-like_helical_dom_sf"/>
</dbReference>
<dbReference type="GO" id="GO:0003743">
    <property type="term" value="F:translation initiation factor activity"/>
    <property type="evidence" value="ECO:0007669"/>
    <property type="project" value="UniProtKB-KW"/>
</dbReference>
<evidence type="ECO:0000256" key="1">
    <source>
        <dbReference type="PROSITE-ProRule" id="PRU00339"/>
    </source>
</evidence>
<dbReference type="AlphaFoldDB" id="A0A0G0MLH0"/>
<name>A0A0G0MLH0_9BACT</name>
<dbReference type="EMBL" id="LBWG01000003">
    <property type="protein sequence ID" value="KKR04859.1"/>
    <property type="molecule type" value="Genomic_DNA"/>
</dbReference>
<dbReference type="GO" id="GO:0006383">
    <property type="term" value="P:transcription by RNA polymerase III"/>
    <property type="evidence" value="ECO:0007669"/>
    <property type="project" value="InterPro"/>
</dbReference>
<dbReference type="Pfam" id="PF13432">
    <property type="entry name" value="TPR_16"/>
    <property type="match status" value="1"/>
</dbReference>
<proteinExistence type="predicted"/>
<dbReference type="GO" id="GO:0000127">
    <property type="term" value="C:transcription factor TFIIIC complex"/>
    <property type="evidence" value="ECO:0007669"/>
    <property type="project" value="TreeGrafter"/>
</dbReference>
<protein>
    <submittedName>
        <fullName evidence="2">Tfc4 RNA polymerase III transcription initiation factor complex (TFIIIC) subunit</fullName>
    </submittedName>
</protein>